<dbReference type="Proteomes" id="UP000682892">
    <property type="component" value="Chromosome 3"/>
</dbReference>
<evidence type="ECO:0000256" key="1">
    <source>
        <dbReference type="SAM" id="Phobius"/>
    </source>
</evidence>
<dbReference type="CTD" id="23687543"/>
<keyword evidence="1" id="KW-0472">Membrane</keyword>
<feature type="transmembrane region" description="Helical" evidence="1">
    <location>
        <begin position="301"/>
        <end position="320"/>
    </location>
</feature>
<evidence type="ECO:0000313" key="2">
    <source>
        <dbReference type="EMBL" id="EJY57471.1"/>
    </source>
</evidence>
<reference evidence="2" key="1">
    <citation type="submission" date="2005-10" db="EMBL/GenBank/DDBJ databases">
        <authorList>
            <person name="Loftus B.J."/>
            <person name="Nene V.M."/>
            <person name="Hannick L.I."/>
            <person name="Bidwell S."/>
            <person name="Haas B."/>
            <person name="Amedeo P."/>
            <person name="Orvis J."/>
            <person name="Wortman J.R."/>
            <person name="White O.R."/>
            <person name="Salzberg S."/>
            <person name="Shumway M."/>
            <person name="Koo H."/>
            <person name="Zhao Y."/>
            <person name="Holmes M."/>
            <person name="Miller J."/>
            <person name="Schatz M."/>
            <person name="Pop M."/>
            <person name="Pai G."/>
            <person name="Utterback T."/>
            <person name="Rogers Y.-H."/>
            <person name="Kravitz S."/>
            <person name="Fraser C.M."/>
        </authorList>
    </citation>
    <scope>NUCLEOTIDE SEQUENCE</scope>
    <source>
        <strain evidence="2">Liverpool</strain>
    </source>
</reference>
<evidence type="ECO:0000313" key="3">
    <source>
        <dbReference type="Proteomes" id="UP000682892"/>
    </source>
</evidence>
<keyword evidence="1" id="KW-0812">Transmembrane</keyword>
<feature type="transmembrane region" description="Helical" evidence="1">
    <location>
        <begin position="51"/>
        <end position="73"/>
    </location>
</feature>
<feature type="transmembrane region" description="Helical" evidence="1">
    <location>
        <begin position="146"/>
        <end position="167"/>
    </location>
</feature>
<feature type="transmembrane region" description="Helical" evidence="1">
    <location>
        <begin position="187"/>
        <end position="217"/>
    </location>
</feature>
<dbReference type="EMBL" id="CH477268">
    <property type="protein sequence ID" value="EJY57471.1"/>
    <property type="molecule type" value="Genomic_DNA"/>
</dbReference>
<dbReference type="KEGG" id="aag:23687543"/>
<name>A0A1S7UEI6_AEDAE</name>
<accession>A0A1S7UEI6</accession>
<dbReference type="GeneID" id="23687543"/>
<dbReference type="OrthoDB" id="7726730at2759"/>
<keyword evidence="1" id="KW-1133">Transmembrane helix</keyword>
<dbReference type="AlphaFoldDB" id="A0A1S7UEI6"/>
<proteinExistence type="predicted"/>
<reference evidence="2" key="2">
    <citation type="journal article" date="2007" name="Science">
        <title>Genome sequence of Aedes aegypti, a major arbovirus vector.</title>
        <authorList>
            <person name="Nene V."/>
            <person name="Wortman J.R."/>
            <person name="Lawson D."/>
            <person name="Haas B."/>
            <person name="Kodira C."/>
            <person name="Tu Z.J."/>
            <person name="Loftus B."/>
            <person name="Xi Z."/>
            <person name="Megy K."/>
            <person name="Grabherr M."/>
            <person name="Ren Q."/>
            <person name="Zdobnov E.M."/>
            <person name="Lobo N.F."/>
            <person name="Campbell K.S."/>
            <person name="Brown S.E."/>
            <person name="Bonaldo M.F."/>
            <person name="Zhu J."/>
            <person name="Sinkins S.P."/>
            <person name="Hogenkamp D.G."/>
            <person name="Amedeo P."/>
            <person name="Arensburger P."/>
            <person name="Atkinson P.W."/>
            <person name="Bidwell S."/>
            <person name="Biedler J."/>
            <person name="Birney E."/>
            <person name="Bruggner R.V."/>
            <person name="Costas J."/>
            <person name="Coy M.R."/>
            <person name="Crabtree J."/>
            <person name="Crawford M."/>
            <person name="Debruyn B."/>
            <person name="Decaprio D."/>
            <person name="Eiglmeier K."/>
            <person name="Eisenstadt E."/>
            <person name="El-Dorry H."/>
            <person name="Gelbart W.M."/>
            <person name="Gomes S.L."/>
            <person name="Hammond M."/>
            <person name="Hannick L.I."/>
            <person name="Hogan J.R."/>
            <person name="Holmes M.H."/>
            <person name="Jaffe D."/>
            <person name="Johnston J.S."/>
            <person name="Kennedy R.C."/>
            <person name="Koo H."/>
            <person name="Kravitz S."/>
            <person name="Kriventseva E.V."/>
            <person name="Kulp D."/>
            <person name="Labutti K."/>
            <person name="Lee E."/>
            <person name="Li S."/>
            <person name="Lovin D.D."/>
            <person name="Mao C."/>
            <person name="Mauceli E."/>
            <person name="Menck C.F."/>
            <person name="Miller J.R."/>
            <person name="Montgomery P."/>
            <person name="Mori A."/>
            <person name="Nascimento A.L."/>
            <person name="Naveira H.F."/>
            <person name="Nusbaum C."/>
            <person name="O'leary S."/>
            <person name="Orvis J."/>
            <person name="Pertea M."/>
            <person name="Quesneville H."/>
            <person name="Reidenbach K.R."/>
            <person name="Rogers Y.H."/>
            <person name="Roth C.W."/>
            <person name="Schneider J.R."/>
            <person name="Schatz M."/>
            <person name="Shumway M."/>
            <person name="Stanke M."/>
            <person name="Stinson E.O."/>
            <person name="Tubio J.M."/>
            <person name="Vanzee J.P."/>
            <person name="Verjovski-Almeida S."/>
            <person name="Werner D."/>
            <person name="White O."/>
            <person name="Wyder S."/>
            <person name="Zeng Q."/>
            <person name="Zhao Q."/>
            <person name="Zhao Y."/>
            <person name="Hill C.A."/>
            <person name="Raikhel A.S."/>
            <person name="Soares M.B."/>
            <person name="Knudson D.L."/>
            <person name="Lee N.H."/>
            <person name="Galagan J."/>
            <person name="Salzberg S.L."/>
            <person name="Paulsen I.T."/>
            <person name="Dimopoulos G."/>
            <person name="Collins F.H."/>
            <person name="Birren B."/>
            <person name="Fraser-Liggett C.M."/>
            <person name="Severson D.W."/>
        </authorList>
    </citation>
    <scope>NUCLEOTIDE SEQUENCE [LARGE SCALE GENOMIC DNA]</scope>
    <source>
        <strain evidence="2">Liverpool</strain>
    </source>
</reference>
<gene>
    <name evidence="2" type="primary">GPROR113</name>
    <name evidence="2" type="ORF">AaeL_AAEL017123</name>
</gene>
<feature type="transmembrane region" description="Helical" evidence="1">
    <location>
        <begin position="384"/>
        <end position="404"/>
    </location>
</feature>
<reference evidence="2" key="3">
    <citation type="submission" date="2012-09" db="EMBL/GenBank/DDBJ databases">
        <authorList>
            <consortium name="VectorBase"/>
        </authorList>
    </citation>
    <scope>NUCLEOTIDE SEQUENCE</scope>
    <source>
        <strain evidence="2">Liverpool</strain>
    </source>
</reference>
<protein>
    <submittedName>
        <fullName evidence="2">AAEL017123-PA</fullName>
    </submittedName>
</protein>
<sequence length="407" mass="47061">MFAEIRGGWYRLKYFCSNEGPAGDCFWLLDVFMLLAGVRSKITSRWTAERFIRYFINGLFAFQSVIAVLHVLFAFLNENSELFEVVFHIMKLSGIFVAGAKASLVVYYETPIANVRSLIIGNRINSGDEAYDRLERMKFNRSGRKMMRVVYGVIFVDALLLLIPCAATKKLLDLPPPFSRAGPFTSSILYVLSAQLLFVGVIPKFFCNMACIGTLIIGMRTRLKVLAHRWDRILNYPMECPEFYFERMDREVRIVLDQQMEYWRQLESLKRLVEKSFFIVHYYSLYSIGTCFFVARDLGVNVLAVAIYASAFAYLTKHYLWCHLVDSLQDVADTIGDEIYGHSAQIPYSRKYHQQYVQMKSSLIIVWHNTINGVSMKCMEMIEITTVTFVEMINIVYSVLTFLINMV</sequence>
<feature type="transmembrane region" description="Helical" evidence="1">
    <location>
        <begin position="85"/>
        <end position="108"/>
    </location>
</feature>
<organism evidence="2 3">
    <name type="scientific">Aedes aegypti</name>
    <name type="common">Yellowfever mosquito</name>
    <name type="synonym">Culex aegypti</name>
    <dbReference type="NCBI Taxonomy" id="7159"/>
    <lineage>
        <taxon>Eukaryota</taxon>
        <taxon>Metazoa</taxon>
        <taxon>Ecdysozoa</taxon>
        <taxon>Arthropoda</taxon>
        <taxon>Hexapoda</taxon>
        <taxon>Insecta</taxon>
        <taxon>Pterygota</taxon>
        <taxon>Neoptera</taxon>
        <taxon>Endopterygota</taxon>
        <taxon>Diptera</taxon>
        <taxon>Nematocera</taxon>
        <taxon>Culicoidea</taxon>
        <taxon>Culicidae</taxon>
        <taxon>Culicinae</taxon>
        <taxon>Aedini</taxon>
        <taxon>Aedes</taxon>
        <taxon>Stegomyia</taxon>
    </lineage>
</organism>